<reference evidence="5 6" key="1">
    <citation type="journal article" date="2016" name="Front. Microbiol.">
        <title>Comprehensive Phylogenetic Analysis of Bovine Non-aureus Staphylococci Species Based on Whole-Genome Sequencing.</title>
        <authorList>
            <person name="Naushad S."/>
            <person name="Barkema H.W."/>
            <person name="Luby C."/>
            <person name="Condas L.A."/>
            <person name="Nobrega D.B."/>
            <person name="Carson D.A."/>
            <person name="De Buck J."/>
        </authorList>
    </citation>
    <scope>NUCLEOTIDE SEQUENCE [LARGE SCALE GENOMIC DNA]</scope>
    <source>
        <strain evidence="5 6">SNUC 2993</strain>
    </source>
</reference>
<keyword evidence="3" id="KW-0812">Transmembrane</keyword>
<dbReference type="PANTHER" id="PTHR30469">
    <property type="entry name" value="MULTIDRUG RESISTANCE PROTEIN MDTA"/>
    <property type="match status" value="1"/>
</dbReference>
<evidence type="ECO:0000259" key="4">
    <source>
        <dbReference type="Pfam" id="PF25967"/>
    </source>
</evidence>
<evidence type="ECO:0000256" key="2">
    <source>
        <dbReference type="SAM" id="MobiDB-lite"/>
    </source>
</evidence>
<accession>A0A2T4PZX8</accession>
<dbReference type="EMBL" id="PZEV01000021">
    <property type="protein sequence ID" value="PTI50826.1"/>
    <property type="molecule type" value="Genomic_DNA"/>
</dbReference>
<keyword evidence="3" id="KW-0472">Membrane</keyword>
<feature type="compositionally biased region" description="Low complexity" evidence="2">
    <location>
        <begin position="248"/>
        <end position="266"/>
    </location>
</feature>
<proteinExistence type="predicted"/>
<dbReference type="RefSeq" id="WP_107532855.1">
    <property type="nucleotide sequence ID" value="NZ_PZEV01000021.1"/>
</dbReference>
<feature type="transmembrane region" description="Helical" evidence="3">
    <location>
        <begin position="6"/>
        <end position="25"/>
    </location>
</feature>
<feature type="compositionally biased region" description="Polar residues" evidence="2">
    <location>
        <begin position="60"/>
        <end position="75"/>
    </location>
</feature>
<feature type="coiled-coil region" evidence="1">
    <location>
        <begin position="93"/>
        <end position="154"/>
    </location>
</feature>
<keyword evidence="3" id="KW-1133">Transmembrane helix</keyword>
<sequence length="376" mass="40664">MKKNILWSIIGVAIILLLVIAAFIVKQTTGSGNKDSKGYDTYTVKKETPISLEGKASPKSVKTYNNNSQIGTFQSPAVDDGQKVKQGDRLISYDTNNSKRQQLANKVDQAQQQVNDDYQKINQSPNNNELQSKLTQDQSSLNEAQQQLAQHDKQMNDSIYAAFDGKVNIKNGEDAGDGQPVLQLISDNPQIKSTVTEFDVEKIKEGDKVDVTVNSNGKKGKGKILKIDELPTSYDDSASGETSGAQASAGSQGDEGQDGGSAAQASNPTVNNPSGGKEGDTSKYNVIIGDLDIPVRSGFSMDAKIPLKSLKLPNDVLTKDNDVFVLDKNNKVHKRDIKIDRNNGQIIVKKGLKEGDKVIKNPKGNLNDGEKVEVSS</sequence>
<comment type="caution">
    <text evidence="5">The sequence shown here is derived from an EMBL/GenBank/DDBJ whole genome shotgun (WGS) entry which is preliminary data.</text>
</comment>
<evidence type="ECO:0000313" key="6">
    <source>
        <dbReference type="Proteomes" id="UP000240717"/>
    </source>
</evidence>
<dbReference type="InterPro" id="IPR058627">
    <property type="entry name" value="MdtA-like_C"/>
</dbReference>
<dbReference type="PANTHER" id="PTHR30469:SF33">
    <property type="entry name" value="SLR1207 PROTEIN"/>
    <property type="match status" value="1"/>
</dbReference>
<name>A0A2T4PZX8_STAWA</name>
<organism evidence="5 6">
    <name type="scientific">Staphylococcus warneri</name>
    <dbReference type="NCBI Taxonomy" id="1292"/>
    <lineage>
        <taxon>Bacteria</taxon>
        <taxon>Bacillati</taxon>
        <taxon>Bacillota</taxon>
        <taxon>Bacilli</taxon>
        <taxon>Bacillales</taxon>
        <taxon>Staphylococcaceae</taxon>
        <taxon>Staphylococcus</taxon>
    </lineage>
</organism>
<dbReference type="Pfam" id="PF25967">
    <property type="entry name" value="RND-MFP_C"/>
    <property type="match status" value="1"/>
</dbReference>
<dbReference type="STRING" id="1194526.A284_11715"/>
<protein>
    <submittedName>
        <fullName evidence="5">RND transporter</fullName>
    </submittedName>
</protein>
<gene>
    <name evidence="5" type="ORF">BU085_07310</name>
</gene>
<evidence type="ECO:0000256" key="3">
    <source>
        <dbReference type="SAM" id="Phobius"/>
    </source>
</evidence>
<evidence type="ECO:0000256" key="1">
    <source>
        <dbReference type="SAM" id="Coils"/>
    </source>
</evidence>
<dbReference type="Proteomes" id="UP000240717">
    <property type="component" value="Unassembled WGS sequence"/>
</dbReference>
<dbReference type="Gene3D" id="2.40.30.170">
    <property type="match status" value="1"/>
</dbReference>
<feature type="compositionally biased region" description="Polar residues" evidence="2">
    <location>
        <begin position="234"/>
        <end position="246"/>
    </location>
</feature>
<dbReference type="GO" id="GO:0015562">
    <property type="term" value="F:efflux transmembrane transporter activity"/>
    <property type="evidence" value="ECO:0007669"/>
    <property type="project" value="TreeGrafter"/>
</dbReference>
<feature type="region of interest" description="Disordered" evidence="2">
    <location>
        <begin position="53"/>
        <end position="83"/>
    </location>
</feature>
<dbReference type="Gene3D" id="2.40.420.20">
    <property type="match status" value="1"/>
</dbReference>
<feature type="domain" description="Multidrug resistance protein MdtA-like C-terminal permuted SH3" evidence="4">
    <location>
        <begin position="321"/>
        <end position="359"/>
    </location>
</feature>
<dbReference type="GO" id="GO:1990281">
    <property type="term" value="C:efflux pump complex"/>
    <property type="evidence" value="ECO:0007669"/>
    <property type="project" value="TreeGrafter"/>
</dbReference>
<dbReference type="AlphaFoldDB" id="A0A2T4PZX8"/>
<feature type="region of interest" description="Disordered" evidence="2">
    <location>
        <begin position="232"/>
        <end position="282"/>
    </location>
</feature>
<keyword evidence="1" id="KW-0175">Coiled coil</keyword>
<evidence type="ECO:0000313" key="5">
    <source>
        <dbReference type="EMBL" id="PTI50826.1"/>
    </source>
</evidence>